<evidence type="ECO:0000256" key="5">
    <source>
        <dbReference type="ARBA" id="ARBA00023098"/>
    </source>
</evidence>
<comment type="similarity">
    <text evidence="7">Belongs to the transferase hexapeptide repeat family. LpxD subfamily.</text>
</comment>
<keyword evidence="5 7" id="KW-0443">Lipid metabolism</keyword>
<comment type="function">
    <text evidence="7">Catalyzes the N-acylation of UDP-3-O-acylglucosamine using 3-hydroxyacyl-ACP as the acyl donor. Is involved in the biosynthesis of lipid A, a phosphorylated glycolipid that anchors the lipopolysaccharide to the outer membrane of the cell.</text>
</comment>
<feature type="active site" description="Proton acceptor" evidence="7">
    <location>
        <position position="242"/>
    </location>
</feature>
<accession>A0A1I2F3V3</accession>
<comment type="catalytic activity">
    <reaction evidence="7">
        <text>a UDP-3-O-[(3R)-3-hydroxyacyl]-alpha-D-glucosamine + a (3R)-hydroxyacyl-[ACP] = a UDP-2-N,3-O-bis[(3R)-3-hydroxyacyl]-alpha-D-glucosamine + holo-[ACP] + H(+)</text>
        <dbReference type="Rhea" id="RHEA:53836"/>
        <dbReference type="Rhea" id="RHEA-COMP:9685"/>
        <dbReference type="Rhea" id="RHEA-COMP:9945"/>
        <dbReference type="ChEBI" id="CHEBI:15378"/>
        <dbReference type="ChEBI" id="CHEBI:64479"/>
        <dbReference type="ChEBI" id="CHEBI:78827"/>
        <dbReference type="ChEBI" id="CHEBI:137740"/>
        <dbReference type="ChEBI" id="CHEBI:137748"/>
        <dbReference type="EC" id="2.3.1.191"/>
    </reaction>
</comment>
<organism evidence="9 10">
    <name type="scientific">Thermoflexibacter ruber</name>
    <dbReference type="NCBI Taxonomy" id="1003"/>
    <lineage>
        <taxon>Bacteria</taxon>
        <taxon>Pseudomonadati</taxon>
        <taxon>Bacteroidota</taxon>
        <taxon>Cytophagia</taxon>
        <taxon>Cytophagales</taxon>
        <taxon>Thermoflexibacteraceae</taxon>
        <taxon>Thermoflexibacter</taxon>
    </lineage>
</organism>
<sequence>MEFTVQQIAHILKGEVKGDNTRKINNLAKIQEAKEGDICFLSNLKYENYLYTTEASAVIINKDFEPKKEYQSTLILVDDAYTAFSVLLEEYAKIINFSKIGIEQPSYIAPTATYGEGAYIGAFAYIGNYVKIGNNVKIYPHVYIGDKVSIGDNTILYAGVKIYADCKIGNQCTIHAGAVIGSDGFGFAPQSDGTYKAIPQVGTVIIEDNVDIGANTTIDRATMGATLIEQGVKLDNLIQVAHNVRIGKNTVIASQVGISGSTTIGENCIIAGQVGIVGHIRIANRTTIGAQSGVSNSIDKEGMTVLGAPAIDHREQLKNYVIARKLPEFKKRIEELEKKIVTLQESK</sequence>
<dbReference type="GO" id="GO:0016020">
    <property type="term" value="C:membrane"/>
    <property type="evidence" value="ECO:0007669"/>
    <property type="project" value="GOC"/>
</dbReference>
<keyword evidence="1 7" id="KW-0444">Lipid biosynthesis</keyword>
<dbReference type="UniPathway" id="UPA00973"/>
<keyword evidence="10" id="KW-1185">Reference proteome</keyword>
<evidence type="ECO:0000256" key="2">
    <source>
        <dbReference type="ARBA" id="ARBA00022556"/>
    </source>
</evidence>
<dbReference type="AlphaFoldDB" id="A0A1I2F3V3"/>
<dbReference type="NCBIfam" id="NF002060">
    <property type="entry name" value="PRK00892.1"/>
    <property type="match status" value="1"/>
</dbReference>
<dbReference type="InterPro" id="IPR011004">
    <property type="entry name" value="Trimer_LpxA-like_sf"/>
</dbReference>
<protein>
    <recommendedName>
        <fullName evidence="7">UDP-3-O-acylglucosamine N-acyltransferase</fullName>
        <ecNumber evidence="7">2.3.1.191</ecNumber>
    </recommendedName>
</protein>
<proteinExistence type="inferred from homology"/>
<dbReference type="InterPro" id="IPR001451">
    <property type="entry name" value="Hexapep"/>
</dbReference>
<evidence type="ECO:0000256" key="6">
    <source>
        <dbReference type="ARBA" id="ARBA00023315"/>
    </source>
</evidence>
<keyword evidence="3 7" id="KW-0808">Transferase</keyword>
<dbReference type="InterPro" id="IPR007691">
    <property type="entry name" value="LpxD"/>
</dbReference>
<gene>
    <name evidence="7" type="primary">lpxD</name>
    <name evidence="9" type="ORF">SAMN04488541_101235</name>
</gene>
<evidence type="ECO:0000256" key="3">
    <source>
        <dbReference type="ARBA" id="ARBA00022679"/>
    </source>
</evidence>
<dbReference type="RefSeq" id="WP_091543708.1">
    <property type="nucleotide sequence ID" value="NZ_FONY01000012.1"/>
</dbReference>
<dbReference type="GO" id="GO:0103118">
    <property type="term" value="F:UDP-3-O-[(3R)-3-hydroxyacyl]-glucosamine N-acyltransferase activity"/>
    <property type="evidence" value="ECO:0007669"/>
    <property type="project" value="UniProtKB-EC"/>
</dbReference>
<reference evidence="9 10" key="1">
    <citation type="submission" date="2016-10" db="EMBL/GenBank/DDBJ databases">
        <authorList>
            <person name="de Groot N.N."/>
        </authorList>
    </citation>
    <scope>NUCLEOTIDE SEQUENCE [LARGE SCALE GENOMIC DNA]</scope>
    <source>
        <strain>GEY</strain>
        <strain evidence="10">DSM 9560</strain>
    </source>
</reference>
<dbReference type="SUPFAM" id="SSF51161">
    <property type="entry name" value="Trimeric LpxA-like enzymes"/>
    <property type="match status" value="1"/>
</dbReference>
<dbReference type="InterPro" id="IPR020573">
    <property type="entry name" value="UDP_GlcNAc_AcTrfase_non-rep"/>
</dbReference>
<name>A0A1I2F3V3_9BACT</name>
<dbReference type="Pfam" id="PF14602">
    <property type="entry name" value="Hexapep_2"/>
    <property type="match status" value="1"/>
</dbReference>
<dbReference type="EMBL" id="FONY01000012">
    <property type="protein sequence ID" value="SFE99180.1"/>
    <property type="molecule type" value="Genomic_DNA"/>
</dbReference>
<keyword evidence="6 7" id="KW-0012">Acyltransferase</keyword>
<dbReference type="Pfam" id="PF00132">
    <property type="entry name" value="Hexapep"/>
    <property type="match status" value="3"/>
</dbReference>
<dbReference type="Gene3D" id="3.40.1390.10">
    <property type="entry name" value="MurE/MurF, N-terminal domain"/>
    <property type="match status" value="1"/>
</dbReference>
<evidence type="ECO:0000256" key="1">
    <source>
        <dbReference type="ARBA" id="ARBA00022516"/>
    </source>
</evidence>
<dbReference type="CDD" id="cd03352">
    <property type="entry name" value="LbH_LpxD"/>
    <property type="match status" value="1"/>
</dbReference>
<comment type="subunit">
    <text evidence="7">Homotrimer.</text>
</comment>
<dbReference type="OrthoDB" id="9784739at2"/>
<keyword evidence="2 7" id="KW-0441">Lipid A biosynthesis</keyword>
<keyword evidence="4 7" id="KW-0677">Repeat</keyword>
<dbReference type="PANTHER" id="PTHR43378:SF2">
    <property type="entry name" value="UDP-3-O-ACYLGLUCOSAMINE N-ACYLTRANSFERASE 1, MITOCHONDRIAL-RELATED"/>
    <property type="match status" value="1"/>
</dbReference>
<feature type="domain" description="UDP-3-O-[3-hydroxymyristoyl] glucosamine N-acyltransferase non-repeat region" evidence="8">
    <location>
        <begin position="22"/>
        <end position="89"/>
    </location>
</feature>
<comment type="pathway">
    <text evidence="7">Bacterial outer membrane biogenesis; LPS lipid A biosynthesis.</text>
</comment>
<dbReference type="Proteomes" id="UP000199513">
    <property type="component" value="Unassembled WGS sequence"/>
</dbReference>
<evidence type="ECO:0000313" key="9">
    <source>
        <dbReference type="EMBL" id="SFE99180.1"/>
    </source>
</evidence>
<dbReference type="InterPro" id="IPR018357">
    <property type="entry name" value="Hexapep_transf_CS"/>
</dbReference>
<dbReference type="EC" id="2.3.1.191" evidence="7"/>
<dbReference type="NCBIfam" id="TIGR01853">
    <property type="entry name" value="lipid_A_lpxD"/>
    <property type="match status" value="1"/>
</dbReference>
<evidence type="ECO:0000259" key="8">
    <source>
        <dbReference type="Pfam" id="PF04613"/>
    </source>
</evidence>
<dbReference type="STRING" id="1003.SAMN04488541_101235"/>
<dbReference type="PANTHER" id="PTHR43378">
    <property type="entry name" value="UDP-3-O-ACYLGLUCOSAMINE N-ACYLTRANSFERASE"/>
    <property type="match status" value="1"/>
</dbReference>
<dbReference type="Gene3D" id="2.160.10.10">
    <property type="entry name" value="Hexapeptide repeat proteins"/>
    <property type="match status" value="1"/>
</dbReference>
<dbReference type="GO" id="GO:0009245">
    <property type="term" value="P:lipid A biosynthetic process"/>
    <property type="evidence" value="ECO:0007669"/>
    <property type="project" value="UniProtKB-UniRule"/>
</dbReference>
<dbReference type="HAMAP" id="MF_00523">
    <property type="entry name" value="LpxD"/>
    <property type="match status" value="1"/>
</dbReference>
<evidence type="ECO:0000256" key="7">
    <source>
        <dbReference type="HAMAP-Rule" id="MF_00523"/>
    </source>
</evidence>
<dbReference type="PROSITE" id="PS00101">
    <property type="entry name" value="HEXAPEP_TRANSFERASES"/>
    <property type="match status" value="2"/>
</dbReference>
<evidence type="ECO:0000256" key="4">
    <source>
        <dbReference type="ARBA" id="ARBA00022737"/>
    </source>
</evidence>
<dbReference type="GO" id="GO:0016410">
    <property type="term" value="F:N-acyltransferase activity"/>
    <property type="evidence" value="ECO:0007669"/>
    <property type="project" value="InterPro"/>
</dbReference>
<dbReference type="Pfam" id="PF04613">
    <property type="entry name" value="LpxD"/>
    <property type="match status" value="1"/>
</dbReference>
<evidence type="ECO:0000313" key="10">
    <source>
        <dbReference type="Proteomes" id="UP000199513"/>
    </source>
</evidence>